<sequence>MIFVFLKLFSMEEVIERYRNHVKDVQTENSATVEDVQHLRQETESMGNKIKVLELAKRKLLGEGLGSSTVEELQDIEHQLERSLRIIRARKMQVYNEQIHELRSKEKLLASQNAILNGKCLVHNKEEIEERRANFQTINREGSSDVETRLFI</sequence>
<evidence type="ECO:0000313" key="3">
    <source>
        <dbReference type="Proteomes" id="UP001206925"/>
    </source>
</evidence>
<feature type="domain" description="K-box" evidence="1">
    <location>
        <begin position="36"/>
        <end position="134"/>
    </location>
</feature>
<organism evidence="2 3">
    <name type="scientific">Ambrosia artemisiifolia</name>
    <name type="common">Common ragweed</name>
    <dbReference type="NCBI Taxonomy" id="4212"/>
    <lineage>
        <taxon>Eukaryota</taxon>
        <taxon>Viridiplantae</taxon>
        <taxon>Streptophyta</taxon>
        <taxon>Embryophyta</taxon>
        <taxon>Tracheophyta</taxon>
        <taxon>Spermatophyta</taxon>
        <taxon>Magnoliopsida</taxon>
        <taxon>eudicotyledons</taxon>
        <taxon>Gunneridae</taxon>
        <taxon>Pentapetalae</taxon>
        <taxon>asterids</taxon>
        <taxon>campanulids</taxon>
        <taxon>Asterales</taxon>
        <taxon>Asteraceae</taxon>
        <taxon>Asteroideae</taxon>
        <taxon>Heliantheae alliance</taxon>
        <taxon>Heliantheae</taxon>
        <taxon>Ambrosia</taxon>
    </lineage>
</organism>
<accession>A0AAD5GCU6</accession>
<dbReference type="Proteomes" id="UP001206925">
    <property type="component" value="Unassembled WGS sequence"/>
</dbReference>
<dbReference type="AlphaFoldDB" id="A0AAD5GCU6"/>
<name>A0AAD5GCU6_AMBAR</name>
<dbReference type="GO" id="GO:0005634">
    <property type="term" value="C:nucleus"/>
    <property type="evidence" value="ECO:0007669"/>
    <property type="project" value="InterPro"/>
</dbReference>
<reference evidence="2" key="1">
    <citation type="submission" date="2022-06" db="EMBL/GenBank/DDBJ databases">
        <title>Uncovering the hologenomic basis of an extraordinary plant invasion.</title>
        <authorList>
            <person name="Bieker V.C."/>
            <person name="Martin M.D."/>
            <person name="Gilbert T."/>
            <person name="Hodgins K."/>
            <person name="Battlay P."/>
            <person name="Petersen B."/>
            <person name="Wilson J."/>
        </authorList>
    </citation>
    <scope>NUCLEOTIDE SEQUENCE</scope>
    <source>
        <strain evidence="2">AA19_3_7</strain>
        <tissue evidence="2">Leaf</tissue>
    </source>
</reference>
<protein>
    <recommendedName>
        <fullName evidence="1">K-box domain-containing protein</fullName>
    </recommendedName>
</protein>
<proteinExistence type="predicted"/>
<dbReference type="GO" id="GO:0003700">
    <property type="term" value="F:DNA-binding transcription factor activity"/>
    <property type="evidence" value="ECO:0007669"/>
    <property type="project" value="InterPro"/>
</dbReference>
<comment type="caution">
    <text evidence="2">The sequence shown here is derived from an EMBL/GenBank/DDBJ whole genome shotgun (WGS) entry which is preliminary data.</text>
</comment>
<dbReference type="InterPro" id="IPR002487">
    <property type="entry name" value="TF_Kbox"/>
</dbReference>
<dbReference type="PROSITE" id="PS51297">
    <property type="entry name" value="K_BOX"/>
    <property type="match status" value="1"/>
</dbReference>
<evidence type="ECO:0000259" key="1">
    <source>
        <dbReference type="PROSITE" id="PS51297"/>
    </source>
</evidence>
<evidence type="ECO:0000313" key="2">
    <source>
        <dbReference type="EMBL" id="KAI7737577.1"/>
    </source>
</evidence>
<dbReference type="EMBL" id="JAMZMK010008993">
    <property type="protein sequence ID" value="KAI7737577.1"/>
    <property type="molecule type" value="Genomic_DNA"/>
</dbReference>
<keyword evidence="3" id="KW-1185">Reference proteome</keyword>
<gene>
    <name evidence="2" type="ORF">M8C21_027448</name>
</gene>
<dbReference type="Pfam" id="PF01486">
    <property type="entry name" value="K-box"/>
    <property type="match status" value="1"/>
</dbReference>